<dbReference type="Pfam" id="PF03358">
    <property type="entry name" value="FMN_red"/>
    <property type="match status" value="1"/>
</dbReference>
<dbReference type="SUPFAM" id="SSF52218">
    <property type="entry name" value="Flavoproteins"/>
    <property type="match status" value="1"/>
</dbReference>
<dbReference type="InterPro" id="IPR029039">
    <property type="entry name" value="Flavoprotein-like_sf"/>
</dbReference>
<gene>
    <name evidence="4" type="ORF">CPZ25_004620</name>
</gene>
<evidence type="ECO:0000313" key="4">
    <source>
        <dbReference type="EMBL" id="QCT70637.1"/>
    </source>
</evidence>
<proteinExistence type="predicted"/>
<dbReference type="PANTHER" id="PTHR43278">
    <property type="entry name" value="NAD(P)H-DEPENDENT FMN-CONTAINING OXIDOREDUCTASE YWQN-RELATED"/>
    <property type="match status" value="1"/>
</dbReference>
<evidence type="ECO:0000259" key="3">
    <source>
        <dbReference type="Pfam" id="PF03358"/>
    </source>
</evidence>
<reference evidence="4 5" key="1">
    <citation type="submission" date="2018-05" db="EMBL/GenBank/DDBJ databases">
        <title>Genome comparison of Eubacterium sp.</title>
        <authorList>
            <person name="Feng Y."/>
            <person name="Sanchez-Andrea I."/>
            <person name="Stams A.J.M."/>
            <person name="De Vos W.M."/>
        </authorList>
    </citation>
    <scope>NUCLEOTIDE SEQUENCE [LARGE SCALE GENOMIC DNA]</scope>
    <source>
        <strain evidence="4 5">YI</strain>
    </source>
</reference>
<evidence type="ECO:0000256" key="2">
    <source>
        <dbReference type="ARBA" id="ARBA00022643"/>
    </source>
</evidence>
<dbReference type="AlphaFoldDB" id="A0A2A5TG99"/>
<keyword evidence="2" id="KW-0288">FMN</keyword>
<dbReference type="Gene3D" id="3.40.50.360">
    <property type="match status" value="1"/>
</dbReference>
<dbReference type="EMBL" id="CP029487">
    <property type="protein sequence ID" value="QCT70637.1"/>
    <property type="molecule type" value="Genomic_DNA"/>
</dbReference>
<keyword evidence="1" id="KW-0285">Flavoprotein</keyword>
<evidence type="ECO:0000313" key="5">
    <source>
        <dbReference type="Proteomes" id="UP000218387"/>
    </source>
</evidence>
<sequence>MVVYVIRRLNMKVLIISSSPRKGGNSELLARAFAQGLQQKDHVVTMISAGHMKINGCLACDQCYAEADAPCVQKDDFWKIYPMLLAADMVVLVSPLYFFNLTAQLKAVIDRMYAFCRSNHPMPLVGKKSVLLMTGASSDLKDFLPAIDSYKLTADYLKWQNKGVFIASDVWKKDDILESGWLEQVLAFGQSF</sequence>
<dbReference type="InterPro" id="IPR051796">
    <property type="entry name" value="ISF_SsuE-like"/>
</dbReference>
<organism evidence="4 5">
    <name type="scientific">Eubacterium maltosivorans</name>
    <dbReference type="NCBI Taxonomy" id="2041044"/>
    <lineage>
        <taxon>Bacteria</taxon>
        <taxon>Bacillati</taxon>
        <taxon>Bacillota</taxon>
        <taxon>Clostridia</taxon>
        <taxon>Eubacteriales</taxon>
        <taxon>Eubacteriaceae</taxon>
        <taxon>Eubacterium</taxon>
    </lineage>
</organism>
<dbReference type="PANTHER" id="PTHR43278:SF4">
    <property type="entry name" value="NAD(P)H-DEPENDENT FMN-CONTAINING OXIDOREDUCTASE YWQN-RELATED"/>
    <property type="match status" value="1"/>
</dbReference>
<feature type="domain" description="NADPH-dependent FMN reductase-like" evidence="3">
    <location>
        <begin position="11"/>
        <end position="137"/>
    </location>
</feature>
<dbReference type="GO" id="GO:0016491">
    <property type="term" value="F:oxidoreductase activity"/>
    <property type="evidence" value="ECO:0007669"/>
    <property type="project" value="InterPro"/>
</dbReference>
<dbReference type="Proteomes" id="UP000218387">
    <property type="component" value="Chromosome"/>
</dbReference>
<evidence type="ECO:0000256" key="1">
    <source>
        <dbReference type="ARBA" id="ARBA00022630"/>
    </source>
</evidence>
<dbReference type="InterPro" id="IPR005025">
    <property type="entry name" value="FMN_Rdtase-like_dom"/>
</dbReference>
<keyword evidence="5" id="KW-1185">Reference proteome</keyword>
<accession>A0A2A5TG99</accession>
<protein>
    <submittedName>
        <fullName evidence="4">Flavodoxin family protein</fullName>
    </submittedName>
</protein>
<dbReference type="KEGG" id="emt:CPZ25_004620"/>
<name>A0A2A5TG99_EUBML</name>